<dbReference type="PANTHER" id="PTHR43523:SF6">
    <property type="entry name" value="GLYCOGEN BIOSYNTHESIS PROTEIN GLGD"/>
    <property type="match status" value="1"/>
</dbReference>
<evidence type="ECO:0000313" key="6">
    <source>
        <dbReference type="Proteomes" id="UP000198553"/>
    </source>
</evidence>
<dbReference type="AlphaFoldDB" id="A0A1H7Y5H3"/>
<dbReference type="CDD" id="cd04651">
    <property type="entry name" value="LbH_G1P_AT_C"/>
    <property type="match status" value="1"/>
</dbReference>
<dbReference type="OrthoDB" id="9801810at2"/>
<dbReference type="SUPFAM" id="SSF53448">
    <property type="entry name" value="Nucleotide-diphospho-sugar transferases"/>
    <property type="match status" value="1"/>
</dbReference>
<keyword evidence="6" id="KW-1185">Reference proteome</keyword>
<dbReference type="CDD" id="cd02508">
    <property type="entry name" value="ADP_Glucose_PP"/>
    <property type="match status" value="1"/>
</dbReference>
<feature type="domain" description="Nucleotidyl transferase" evidence="3">
    <location>
        <begin position="17"/>
        <end position="147"/>
    </location>
</feature>
<dbReference type="GO" id="GO:0008878">
    <property type="term" value="F:glucose-1-phosphate adenylyltransferase activity"/>
    <property type="evidence" value="ECO:0007669"/>
    <property type="project" value="InterPro"/>
</dbReference>
<dbReference type="Proteomes" id="UP000198553">
    <property type="component" value="Unassembled WGS sequence"/>
</dbReference>
<dbReference type="SUPFAM" id="SSF51161">
    <property type="entry name" value="Trimeric LpxA-like enzymes"/>
    <property type="match status" value="1"/>
</dbReference>
<sequence>MKKRLLGVIDATTYAEDLKDLTLHRSVAAIPFGGRYRLIDFILSNMVNSGIESVGIFPKYPFRSLMDHLGSGKNWDLNRKRDGLFFFPFSSDDKPNFGMNSFEHFAANIDFLNRSTQEYCLISDANTIFNMDFNPLLEWHMEQGCDISEVRRDGAPLNIFLVKTSLLLELIDSRDKTGNYCMRDVVTDIDSPYQVCYYPYEGFAVTVDSIDQYYFASMEILKPTIWGQLFLKERAILTKVKDEPPTHYSKSASVHNSMIANGASIEGIVENSIIARGVKIAKGAIVRNSIIMQKTQIGENSILDHVIVDKDVKVESGITLIGTKDAPKILQKGSIIKGACVNS</sequence>
<reference evidence="6" key="1">
    <citation type="submission" date="2016-10" db="EMBL/GenBank/DDBJ databases">
        <authorList>
            <person name="Varghese N."/>
            <person name="Submissions S."/>
        </authorList>
    </citation>
    <scope>NUCLEOTIDE SEQUENCE [LARGE SCALE GENOMIC DNA]</scope>
    <source>
        <strain evidence="6">B48,IBRC-M 10115,DSM 25386,CECT 8001</strain>
    </source>
</reference>
<protein>
    <submittedName>
        <fullName evidence="5">Glucose-1-phosphate adenylyltransferase</fullName>
    </submittedName>
</protein>
<gene>
    <name evidence="5" type="ORF">SAMN05192533_102522</name>
</gene>
<dbReference type="EMBL" id="FOBW01000002">
    <property type="protein sequence ID" value="SEM41134.1"/>
    <property type="molecule type" value="Genomic_DNA"/>
</dbReference>
<evidence type="ECO:0000256" key="1">
    <source>
        <dbReference type="ARBA" id="ARBA00010443"/>
    </source>
</evidence>
<dbReference type="InterPro" id="IPR005835">
    <property type="entry name" value="NTP_transferase_dom"/>
</dbReference>
<evidence type="ECO:0000313" key="5">
    <source>
        <dbReference type="EMBL" id="SEM41134.1"/>
    </source>
</evidence>
<evidence type="ECO:0000256" key="2">
    <source>
        <dbReference type="ARBA" id="ARBA00023056"/>
    </source>
</evidence>
<dbReference type="GO" id="GO:0005978">
    <property type="term" value="P:glycogen biosynthetic process"/>
    <property type="evidence" value="ECO:0007669"/>
    <property type="project" value="UniProtKB-KW"/>
</dbReference>
<keyword evidence="5" id="KW-0548">Nucleotidyltransferase</keyword>
<name>A0A1H7Y5H3_9BACI</name>
<evidence type="ECO:0000259" key="3">
    <source>
        <dbReference type="Pfam" id="PF00483"/>
    </source>
</evidence>
<feature type="domain" description="Glucose-1-phosphate adenylyltransferase/Bifunctional protein GlmU-like C-terminal hexapeptide" evidence="4">
    <location>
        <begin position="250"/>
        <end position="322"/>
    </location>
</feature>
<dbReference type="RefSeq" id="WP_090741812.1">
    <property type="nucleotide sequence ID" value="NZ_FOBW01000002.1"/>
</dbReference>
<dbReference type="STRING" id="930146.SAMN05192533_102522"/>
<evidence type="ECO:0000259" key="4">
    <source>
        <dbReference type="Pfam" id="PF24894"/>
    </source>
</evidence>
<dbReference type="InterPro" id="IPR011831">
    <property type="entry name" value="ADP-Glc_PPase"/>
</dbReference>
<dbReference type="InterPro" id="IPR029044">
    <property type="entry name" value="Nucleotide-diphossugar_trans"/>
</dbReference>
<dbReference type="PANTHER" id="PTHR43523">
    <property type="entry name" value="GLUCOSE-1-PHOSPHATE ADENYLYLTRANSFERASE-RELATED"/>
    <property type="match status" value="1"/>
</dbReference>
<dbReference type="Gene3D" id="2.160.10.10">
    <property type="entry name" value="Hexapeptide repeat proteins"/>
    <property type="match status" value="1"/>
</dbReference>
<proteinExistence type="inferred from homology"/>
<keyword evidence="2" id="KW-0320">Glycogen biosynthesis</keyword>
<dbReference type="Pfam" id="PF00483">
    <property type="entry name" value="NTP_transferase"/>
    <property type="match status" value="1"/>
</dbReference>
<accession>A0A1H7Y5H3</accession>
<keyword evidence="5" id="KW-0808">Transferase</keyword>
<dbReference type="Gene3D" id="3.90.550.10">
    <property type="entry name" value="Spore Coat Polysaccharide Biosynthesis Protein SpsA, Chain A"/>
    <property type="match status" value="1"/>
</dbReference>
<dbReference type="InterPro" id="IPR056818">
    <property type="entry name" value="GlmU/GlgC-like_hexapep"/>
</dbReference>
<dbReference type="Pfam" id="PF24894">
    <property type="entry name" value="Hexapep_GlmU"/>
    <property type="match status" value="1"/>
</dbReference>
<comment type="similarity">
    <text evidence="1">Belongs to the bacterial/plant glucose-1-phosphate adenylyltransferase family.</text>
</comment>
<organism evidence="5 6">
    <name type="scientific">Mesobacillus persicus</name>
    <dbReference type="NCBI Taxonomy" id="930146"/>
    <lineage>
        <taxon>Bacteria</taxon>
        <taxon>Bacillati</taxon>
        <taxon>Bacillota</taxon>
        <taxon>Bacilli</taxon>
        <taxon>Bacillales</taxon>
        <taxon>Bacillaceae</taxon>
        <taxon>Mesobacillus</taxon>
    </lineage>
</organism>
<dbReference type="InterPro" id="IPR011004">
    <property type="entry name" value="Trimer_LpxA-like_sf"/>
</dbReference>